<accession>A0A915IID2</accession>
<dbReference type="AlphaFoldDB" id="A0A915IID2"/>
<evidence type="ECO:0000313" key="3">
    <source>
        <dbReference type="WBParaSite" id="nRc.2.0.1.t13830-RA"/>
    </source>
</evidence>
<feature type="region of interest" description="Disordered" evidence="1">
    <location>
        <begin position="13"/>
        <end position="33"/>
    </location>
</feature>
<dbReference type="Proteomes" id="UP000887565">
    <property type="component" value="Unplaced"/>
</dbReference>
<protein>
    <submittedName>
        <fullName evidence="3">Uncharacterized protein</fullName>
    </submittedName>
</protein>
<feature type="compositionally biased region" description="Polar residues" evidence="1">
    <location>
        <begin position="89"/>
        <end position="107"/>
    </location>
</feature>
<feature type="region of interest" description="Disordered" evidence="1">
    <location>
        <begin position="248"/>
        <end position="269"/>
    </location>
</feature>
<reference evidence="3" key="1">
    <citation type="submission" date="2022-11" db="UniProtKB">
        <authorList>
            <consortium name="WormBaseParasite"/>
        </authorList>
    </citation>
    <scope>IDENTIFICATION</scope>
</reference>
<evidence type="ECO:0000313" key="2">
    <source>
        <dbReference type="Proteomes" id="UP000887565"/>
    </source>
</evidence>
<dbReference type="WBParaSite" id="nRc.2.0.1.t13830-RA">
    <property type="protein sequence ID" value="nRc.2.0.1.t13830-RA"/>
    <property type="gene ID" value="nRc.2.0.1.g13830"/>
</dbReference>
<feature type="compositionally biased region" description="Low complexity" evidence="1">
    <location>
        <begin position="248"/>
        <end position="259"/>
    </location>
</feature>
<proteinExistence type="predicted"/>
<keyword evidence="2" id="KW-1185">Reference proteome</keyword>
<evidence type="ECO:0000256" key="1">
    <source>
        <dbReference type="SAM" id="MobiDB-lite"/>
    </source>
</evidence>
<feature type="region of interest" description="Disordered" evidence="1">
    <location>
        <begin position="88"/>
        <end position="109"/>
    </location>
</feature>
<feature type="compositionally biased region" description="Low complexity" evidence="1">
    <location>
        <begin position="13"/>
        <end position="24"/>
    </location>
</feature>
<organism evidence="2 3">
    <name type="scientific">Romanomermis culicivorax</name>
    <name type="common">Nematode worm</name>
    <dbReference type="NCBI Taxonomy" id="13658"/>
    <lineage>
        <taxon>Eukaryota</taxon>
        <taxon>Metazoa</taxon>
        <taxon>Ecdysozoa</taxon>
        <taxon>Nematoda</taxon>
        <taxon>Enoplea</taxon>
        <taxon>Dorylaimia</taxon>
        <taxon>Mermithida</taxon>
        <taxon>Mermithoidea</taxon>
        <taxon>Mermithidae</taxon>
        <taxon>Romanomermis</taxon>
    </lineage>
</organism>
<sequence length="269" mass="29372">QLQHLLQLQLQQQQATSHFSSPSSQHHHRVCSTPPPAPVCEKVHVSMNHRGSPNTTTFLPGSPPSSSFMFSPYDGKCLKLPSLAAGSHHPQNSSFLTSSRTSDQSPPSRKYQAIMQQSMLDRRTPPAYAAAVASSPSTNMFGGGSGFYAGSAASDLISTKNSFSVANQNNRMMLDCDSILMPSSALARHTPPFRTMTPTNHQSSPMYHQQQADSDWMLNAFQHHQSSPQQQQNANDYQFYTNTHFGSSFTSNTTTTPSSRLVEPLGAAN</sequence>
<name>A0A915IID2_ROMCU</name>